<dbReference type="SMART" id="SM00220">
    <property type="entry name" value="S_TKc"/>
    <property type="match status" value="1"/>
</dbReference>
<dbReference type="Pfam" id="PF00069">
    <property type="entry name" value="Pkinase"/>
    <property type="match status" value="1"/>
</dbReference>
<dbReference type="GO" id="GO:0005524">
    <property type="term" value="F:ATP binding"/>
    <property type="evidence" value="ECO:0007669"/>
    <property type="project" value="UniProtKB-KW"/>
</dbReference>
<dbReference type="SUPFAM" id="SSF56112">
    <property type="entry name" value="Protein kinase-like (PK-like)"/>
    <property type="match status" value="1"/>
</dbReference>
<keyword evidence="1" id="KW-0808">Transferase</keyword>
<dbReference type="InterPro" id="IPR050339">
    <property type="entry name" value="CC_SR_Kinase"/>
</dbReference>
<sequence>MAVWVVGKKIGDLGGYGEVYIAHQKEGDSLSKEAYAVKKLVKLNRLSIERFQREVRLCSHLNHKRIIRILAFHIQEEPYFYVMPRYQSSMNKLLPEIKRDIRRIKVVINRILDGVEYLHQQGIYHRDLKPANILLNKEDDLVISDFGLGMQAGSVTRSLTLSHAGLGTRFFAAPEQLKDAKHVDQRCDIYSLGCMIYLCFSRNVMDRHFDFRNVPPALTYVIRKSTALNKDARYADIQSLRQAFNWAIHSLVHS</sequence>
<evidence type="ECO:0000259" key="6">
    <source>
        <dbReference type="PROSITE" id="PS50011"/>
    </source>
</evidence>
<reference evidence="7 8" key="1">
    <citation type="submission" date="2017-06" db="EMBL/GenBank/DDBJ databases">
        <title>Complete genome sequence of Paenibacillus donghaensis KCTC 13049T isolated from East Sea sediment, South Korea.</title>
        <authorList>
            <person name="Jung B.K."/>
            <person name="Hong S.-J."/>
            <person name="Shin J.-H."/>
        </authorList>
    </citation>
    <scope>NUCLEOTIDE SEQUENCE [LARGE SCALE GENOMIC DNA]</scope>
    <source>
        <strain evidence="7 8">KCTC 13049</strain>
    </source>
</reference>
<dbReference type="GO" id="GO:0005829">
    <property type="term" value="C:cytosol"/>
    <property type="evidence" value="ECO:0007669"/>
    <property type="project" value="TreeGrafter"/>
</dbReference>
<protein>
    <recommendedName>
        <fullName evidence="6">Protein kinase domain-containing protein</fullName>
    </recommendedName>
</protein>
<dbReference type="RefSeq" id="WP_087915283.1">
    <property type="nucleotide sequence ID" value="NZ_CP021780.1"/>
</dbReference>
<feature type="domain" description="Protein kinase" evidence="6">
    <location>
        <begin position="5"/>
        <end position="254"/>
    </location>
</feature>
<evidence type="ECO:0000256" key="5">
    <source>
        <dbReference type="ARBA" id="ARBA00037982"/>
    </source>
</evidence>
<proteinExistence type="inferred from homology"/>
<dbReference type="Gene3D" id="1.10.510.10">
    <property type="entry name" value="Transferase(Phosphotransferase) domain 1"/>
    <property type="match status" value="1"/>
</dbReference>
<dbReference type="PROSITE" id="PS00108">
    <property type="entry name" value="PROTEIN_KINASE_ST"/>
    <property type="match status" value="1"/>
</dbReference>
<evidence type="ECO:0000256" key="1">
    <source>
        <dbReference type="ARBA" id="ARBA00022679"/>
    </source>
</evidence>
<keyword evidence="2" id="KW-0547">Nucleotide-binding</keyword>
<accession>A0A2Z2KDV0</accession>
<dbReference type="KEGG" id="pdh:B9T62_11030"/>
<evidence type="ECO:0000313" key="7">
    <source>
        <dbReference type="EMBL" id="ASA21270.1"/>
    </source>
</evidence>
<dbReference type="CDD" id="cd14014">
    <property type="entry name" value="STKc_PknB_like"/>
    <property type="match status" value="1"/>
</dbReference>
<organism evidence="7 8">
    <name type="scientific">Paenibacillus donghaensis</name>
    <dbReference type="NCBI Taxonomy" id="414771"/>
    <lineage>
        <taxon>Bacteria</taxon>
        <taxon>Bacillati</taxon>
        <taxon>Bacillota</taxon>
        <taxon>Bacilli</taxon>
        <taxon>Bacillales</taxon>
        <taxon>Paenibacillaceae</taxon>
        <taxon>Paenibacillus</taxon>
    </lineage>
</organism>
<dbReference type="PROSITE" id="PS50011">
    <property type="entry name" value="PROTEIN_KINASE_DOM"/>
    <property type="match status" value="1"/>
</dbReference>
<dbReference type="GO" id="GO:0004672">
    <property type="term" value="F:protein kinase activity"/>
    <property type="evidence" value="ECO:0007669"/>
    <property type="project" value="InterPro"/>
</dbReference>
<comment type="similarity">
    <text evidence="5">Belongs to the protein kinase superfamily. Ser/Thr protein kinase family. GCN2 subfamily.</text>
</comment>
<dbReference type="EMBL" id="CP021780">
    <property type="protein sequence ID" value="ASA21270.1"/>
    <property type="molecule type" value="Genomic_DNA"/>
</dbReference>
<keyword evidence="3" id="KW-0418">Kinase</keyword>
<name>A0A2Z2KDV0_9BACL</name>
<dbReference type="PANTHER" id="PTHR11042">
    <property type="entry name" value="EUKARYOTIC TRANSLATION INITIATION FACTOR 2-ALPHA KINASE EIF2-ALPHA KINASE -RELATED"/>
    <property type="match status" value="1"/>
</dbReference>
<dbReference type="InterPro" id="IPR011009">
    <property type="entry name" value="Kinase-like_dom_sf"/>
</dbReference>
<keyword evidence="8" id="KW-1185">Reference proteome</keyword>
<dbReference type="InterPro" id="IPR008271">
    <property type="entry name" value="Ser/Thr_kinase_AS"/>
</dbReference>
<dbReference type="PANTHER" id="PTHR11042:SF136">
    <property type="entry name" value="EIF-2-ALPHA KINASE GCN2"/>
    <property type="match status" value="1"/>
</dbReference>
<dbReference type="InterPro" id="IPR000719">
    <property type="entry name" value="Prot_kinase_dom"/>
</dbReference>
<evidence type="ECO:0000256" key="3">
    <source>
        <dbReference type="ARBA" id="ARBA00022777"/>
    </source>
</evidence>
<evidence type="ECO:0000256" key="4">
    <source>
        <dbReference type="ARBA" id="ARBA00022840"/>
    </source>
</evidence>
<dbReference type="OrthoDB" id="9788659at2"/>
<dbReference type="Proteomes" id="UP000249890">
    <property type="component" value="Chromosome"/>
</dbReference>
<dbReference type="AlphaFoldDB" id="A0A2Z2KDV0"/>
<keyword evidence="4" id="KW-0067">ATP-binding</keyword>
<gene>
    <name evidence="7" type="ORF">B9T62_11030</name>
</gene>
<evidence type="ECO:0000313" key="8">
    <source>
        <dbReference type="Proteomes" id="UP000249890"/>
    </source>
</evidence>
<evidence type="ECO:0000256" key="2">
    <source>
        <dbReference type="ARBA" id="ARBA00022741"/>
    </source>
</evidence>